<evidence type="ECO:0000313" key="1">
    <source>
        <dbReference type="EMBL" id="GGZ82994.1"/>
    </source>
</evidence>
<dbReference type="EMBL" id="BMUW01000029">
    <property type="protein sequence ID" value="GGZ82994.1"/>
    <property type="molecule type" value="Genomic_DNA"/>
</dbReference>
<proteinExistence type="predicted"/>
<reference evidence="2" key="1">
    <citation type="journal article" date="2019" name="Int. J. Syst. Evol. Microbiol.">
        <title>The Global Catalogue of Microorganisms (GCM) 10K type strain sequencing project: providing services to taxonomists for standard genome sequencing and annotation.</title>
        <authorList>
            <consortium name="The Broad Institute Genomics Platform"/>
            <consortium name="The Broad Institute Genome Sequencing Center for Infectious Disease"/>
            <person name="Wu L."/>
            <person name="Ma J."/>
        </authorList>
    </citation>
    <scope>NUCLEOTIDE SEQUENCE [LARGE SCALE GENOMIC DNA]</scope>
    <source>
        <strain evidence="2">JCM 4602</strain>
    </source>
</reference>
<organism evidence="1 2">
    <name type="scientific">Streptomyces rubiginosohelvolus</name>
    <dbReference type="NCBI Taxonomy" id="67362"/>
    <lineage>
        <taxon>Bacteria</taxon>
        <taxon>Bacillati</taxon>
        <taxon>Actinomycetota</taxon>
        <taxon>Actinomycetes</taxon>
        <taxon>Kitasatosporales</taxon>
        <taxon>Streptomycetaceae</taxon>
        <taxon>Streptomyces</taxon>
    </lineage>
</organism>
<gene>
    <name evidence="1" type="ORF">GCM10010328_66750</name>
</gene>
<evidence type="ECO:0000313" key="2">
    <source>
        <dbReference type="Proteomes" id="UP000624183"/>
    </source>
</evidence>
<name>A0ABQ3CCD9_9ACTN</name>
<keyword evidence="2" id="KW-1185">Reference proteome</keyword>
<dbReference type="Proteomes" id="UP000624183">
    <property type="component" value="Unassembled WGS sequence"/>
</dbReference>
<sequence length="233" mass="24480">MAIGDLHQALAALSEDLAAGRWAPHPTECELASYVAVGLQTAAAGAQPEDSERTATRALPEIIRSALREVGPDVATPAVTDGRWAAVVVRCAALVEPERVAGSEEGHRLAVQLLKACVDVAATLQETPCAICYRFALGWHAVPGGDPASTVSRGSAAALFGLHVQSAHPETPAPNPDFECPDCCHFVSYVERSGDDVEVEGACDVSGATVLEQHLYSHLIHRVPVPRPGTARL</sequence>
<protein>
    <submittedName>
        <fullName evidence="1">Uncharacterized protein</fullName>
    </submittedName>
</protein>
<comment type="caution">
    <text evidence="1">The sequence shown here is derived from an EMBL/GenBank/DDBJ whole genome shotgun (WGS) entry which is preliminary data.</text>
</comment>
<accession>A0ABQ3CCD9</accession>